<accession>A0A2K2DKT7</accession>
<dbReference type="EnsemblPlants" id="PNT74899">
    <property type="protein sequence ID" value="PNT74899"/>
    <property type="gene ID" value="BRADI_1g24141v3"/>
</dbReference>
<dbReference type="AlphaFoldDB" id="A0A2K2DKT7"/>
<gene>
    <name evidence="2" type="ORF">BRADI_1g24141v3</name>
</gene>
<sequence length="143" mass="15355">MAGWLLAVGCRGRRATTPAAWTASSNARTRLRAAGAAAARRGAHGQARKQRRVGRLGRRRAGRGAAAARNQAMRGDAVKARGGGPAAPREAAGADREQGRRRLAWPLRKDDTHKSRNGPNFFEVSHTGPLIFFSRPSQPDTIL</sequence>
<dbReference type="Proteomes" id="UP000008810">
    <property type="component" value="Chromosome 1"/>
</dbReference>
<dbReference type="Gramene" id="PNT74899">
    <property type="protein sequence ID" value="PNT74899"/>
    <property type="gene ID" value="BRADI_1g24141v3"/>
</dbReference>
<reference evidence="2 3" key="1">
    <citation type="journal article" date="2010" name="Nature">
        <title>Genome sequencing and analysis of the model grass Brachypodium distachyon.</title>
        <authorList>
            <consortium name="International Brachypodium Initiative"/>
        </authorList>
    </citation>
    <scope>NUCLEOTIDE SEQUENCE [LARGE SCALE GENOMIC DNA]</scope>
    <source>
        <strain evidence="2 3">Bd21</strain>
    </source>
</reference>
<reference evidence="2" key="2">
    <citation type="submission" date="2017-06" db="EMBL/GenBank/DDBJ databases">
        <title>WGS assembly of Brachypodium distachyon.</title>
        <authorList>
            <consortium name="The International Brachypodium Initiative"/>
            <person name="Lucas S."/>
            <person name="Harmon-Smith M."/>
            <person name="Lail K."/>
            <person name="Tice H."/>
            <person name="Grimwood J."/>
            <person name="Bruce D."/>
            <person name="Barry K."/>
            <person name="Shu S."/>
            <person name="Lindquist E."/>
            <person name="Wang M."/>
            <person name="Pitluck S."/>
            <person name="Vogel J.P."/>
            <person name="Garvin D.F."/>
            <person name="Mockler T.C."/>
            <person name="Schmutz J."/>
            <person name="Rokhsar D."/>
            <person name="Bevan M.W."/>
        </authorList>
    </citation>
    <scope>NUCLEOTIDE SEQUENCE</scope>
    <source>
        <strain evidence="2">Bd21</strain>
    </source>
</reference>
<evidence type="ECO:0000256" key="1">
    <source>
        <dbReference type="SAM" id="MobiDB-lite"/>
    </source>
</evidence>
<organism evidence="2">
    <name type="scientific">Brachypodium distachyon</name>
    <name type="common">Purple false brome</name>
    <name type="synonym">Trachynia distachya</name>
    <dbReference type="NCBI Taxonomy" id="15368"/>
    <lineage>
        <taxon>Eukaryota</taxon>
        <taxon>Viridiplantae</taxon>
        <taxon>Streptophyta</taxon>
        <taxon>Embryophyta</taxon>
        <taxon>Tracheophyta</taxon>
        <taxon>Spermatophyta</taxon>
        <taxon>Magnoliopsida</taxon>
        <taxon>Liliopsida</taxon>
        <taxon>Poales</taxon>
        <taxon>Poaceae</taxon>
        <taxon>BOP clade</taxon>
        <taxon>Pooideae</taxon>
        <taxon>Stipodae</taxon>
        <taxon>Brachypodieae</taxon>
        <taxon>Brachypodium</taxon>
    </lineage>
</organism>
<evidence type="ECO:0000313" key="2">
    <source>
        <dbReference type="EMBL" id="PNT74899.1"/>
    </source>
</evidence>
<dbReference type="InParanoid" id="A0A2K2DKT7"/>
<feature type="compositionally biased region" description="Basic residues" evidence="1">
    <location>
        <begin position="41"/>
        <end position="62"/>
    </location>
</feature>
<protein>
    <submittedName>
        <fullName evidence="2 3">Uncharacterized protein</fullName>
    </submittedName>
</protein>
<proteinExistence type="predicted"/>
<feature type="compositionally biased region" description="Low complexity" evidence="1">
    <location>
        <begin position="63"/>
        <end position="75"/>
    </location>
</feature>
<dbReference type="EMBL" id="CM000880">
    <property type="protein sequence ID" value="PNT74899.1"/>
    <property type="molecule type" value="Genomic_DNA"/>
</dbReference>
<name>A0A2K2DKT7_BRADI</name>
<evidence type="ECO:0000313" key="4">
    <source>
        <dbReference type="Proteomes" id="UP000008810"/>
    </source>
</evidence>
<evidence type="ECO:0000313" key="3">
    <source>
        <dbReference type="EnsemblPlants" id="PNT74899"/>
    </source>
</evidence>
<feature type="region of interest" description="Disordered" evidence="1">
    <location>
        <begin position="21"/>
        <end position="125"/>
    </location>
</feature>
<keyword evidence="4" id="KW-1185">Reference proteome</keyword>
<reference evidence="3" key="3">
    <citation type="submission" date="2018-08" db="UniProtKB">
        <authorList>
            <consortium name="EnsemblPlants"/>
        </authorList>
    </citation>
    <scope>IDENTIFICATION</scope>
    <source>
        <strain evidence="3">cv. Bd21</strain>
    </source>
</reference>